<dbReference type="RefSeq" id="WP_212824446.1">
    <property type="nucleotide sequence ID" value="NZ_AP023359.1"/>
</dbReference>
<name>A0A810MXE9_9ACTN</name>
<gene>
    <name evidence="2" type="ORF">Prubr_21850</name>
</gene>
<organism evidence="2 3">
    <name type="scientific">Polymorphospora rubra</name>
    <dbReference type="NCBI Taxonomy" id="338584"/>
    <lineage>
        <taxon>Bacteria</taxon>
        <taxon>Bacillati</taxon>
        <taxon>Actinomycetota</taxon>
        <taxon>Actinomycetes</taxon>
        <taxon>Micromonosporales</taxon>
        <taxon>Micromonosporaceae</taxon>
        <taxon>Polymorphospora</taxon>
    </lineage>
</organism>
<reference evidence="2" key="1">
    <citation type="submission" date="2020-08" db="EMBL/GenBank/DDBJ databases">
        <title>Whole genome shotgun sequence of Polymorphospora rubra NBRC 101157.</title>
        <authorList>
            <person name="Komaki H."/>
            <person name="Tamura T."/>
        </authorList>
    </citation>
    <scope>NUCLEOTIDE SEQUENCE</scope>
    <source>
        <strain evidence="2">NBRC 101157</strain>
    </source>
</reference>
<dbReference type="Proteomes" id="UP000680866">
    <property type="component" value="Chromosome"/>
</dbReference>
<dbReference type="EMBL" id="AP023359">
    <property type="protein sequence ID" value="BCJ65164.1"/>
    <property type="molecule type" value="Genomic_DNA"/>
</dbReference>
<dbReference type="KEGG" id="pry:Prubr_21850"/>
<sequence>MTTTVPDDRPAPPVRAPAGRRRPIGVRAGQVVAAQAAVALVVAAAGSGPIALTGAVLAATVLTVTAWVRVDHRWAYEWFAVAVRYATRNRATGGAPRPVDVLGLVAPGAELIATDLGGERVGIVADAEGLTAVLALDEPARVLADPPRPLPNPAGLLPPAGDDSPPVRVQLLITASPAPRPGTDGPAASYRRLTDGRVPGTTRALLAVRVLRAEGWSDDDLRRTLSSQVRRLRRRLAPVPVRPLPAEAVSPVLAELAHLDGAGPTETWPAVSAGGLVQATFRVRRWPAPDVPATRRLLPGLLGLPVAASTVSVGAGPRPADATDALPAELAVRLAANSPADLSAATRLLHELLATGGARADRLDGEHLPGLAATLPLCGPGAGRPPQPVASGVLDGLVLPVGGAGLVLGADRHGAPVIARVFRAEPTLVLVVGGLFAARLVTLRALALGARVVVRTDRGRAWEPFVRGVGAPDGAVTLVPAGQPVGGPPAAPLRPLLVVFDSAVVVGEAAPTSAWTTSLVVRDEIAPADTGALTAADLVLLQRLRPDEAALVGPALGLGASADWLPRIRTDMIGVVDRPRLLWARLSPTPAEAGMTGPPAGR</sequence>
<dbReference type="AlphaFoldDB" id="A0A810MXE9"/>
<accession>A0A810MXE9</accession>
<dbReference type="NCBIfam" id="TIGR03923">
    <property type="entry name" value="T7SS_EccE"/>
    <property type="match status" value="1"/>
</dbReference>
<feature type="region of interest" description="Disordered" evidence="1">
    <location>
        <begin position="1"/>
        <end position="20"/>
    </location>
</feature>
<evidence type="ECO:0008006" key="4">
    <source>
        <dbReference type="Google" id="ProtNLM"/>
    </source>
</evidence>
<evidence type="ECO:0000313" key="2">
    <source>
        <dbReference type="EMBL" id="BCJ65164.1"/>
    </source>
</evidence>
<protein>
    <recommendedName>
        <fullName evidence="4">Type VII secretion protein EccE</fullName>
    </recommendedName>
</protein>
<proteinExistence type="predicted"/>
<evidence type="ECO:0000256" key="1">
    <source>
        <dbReference type="SAM" id="MobiDB-lite"/>
    </source>
</evidence>
<evidence type="ECO:0000313" key="3">
    <source>
        <dbReference type="Proteomes" id="UP000680866"/>
    </source>
</evidence>
<dbReference type="InterPro" id="IPR021368">
    <property type="entry name" value="T7SS_EccE"/>
</dbReference>
<keyword evidence="3" id="KW-1185">Reference proteome</keyword>
<feature type="compositionally biased region" description="Basic and acidic residues" evidence="1">
    <location>
        <begin position="1"/>
        <end position="10"/>
    </location>
</feature>